<dbReference type="SUPFAM" id="SSF160214">
    <property type="entry name" value="FlaG-like"/>
    <property type="match status" value="1"/>
</dbReference>
<proteinExistence type="predicted"/>
<feature type="compositionally biased region" description="Polar residues" evidence="1">
    <location>
        <begin position="23"/>
        <end position="34"/>
    </location>
</feature>
<protein>
    <recommendedName>
        <fullName evidence="4">Flagellar protein FlaG</fullName>
    </recommendedName>
</protein>
<evidence type="ECO:0000313" key="3">
    <source>
        <dbReference type="Proteomes" id="UP000654670"/>
    </source>
</evidence>
<dbReference type="EMBL" id="BMOK01000006">
    <property type="protein sequence ID" value="GGL54436.1"/>
    <property type="molecule type" value="Genomic_DNA"/>
</dbReference>
<gene>
    <name evidence="2" type="ORF">GCM10007968_18130</name>
</gene>
<dbReference type="Proteomes" id="UP000654670">
    <property type="component" value="Unassembled WGS sequence"/>
</dbReference>
<sequence length="125" mass="13946">MSVSALIDVTIDQNQTIQIQPSGVHGSFQTNQTADQHRAAAQSDPVLPSDRSKKQVSKLVSDANRLLLPVPTNLHYVFYDKLNTYYVRIENAVTHEVIQEIPPKKMLDFAAAIAEKLGLIVNHRI</sequence>
<evidence type="ECO:0000256" key="1">
    <source>
        <dbReference type="SAM" id="MobiDB-lite"/>
    </source>
</evidence>
<evidence type="ECO:0000313" key="2">
    <source>
        <dbReference type="EMBL" id="GGL54436.1"/>
    </source>
</evidence>
<feature type="region of interest" description="Disordered" evidence="1">
    <location>
        <begin position="23"/>
        <end position="54"/>
    </location>
</feature>
<accession>A0A917S3J8</accession>
<organism evidence="2 3">
    <name type="scientific">Sporolactobacillus putidus</name>
    <dbReference type="NCBI Taxonomy" id="492735"/>
    <lineage>
        <taxon>Bacteria</taxon>
        <taxon>Bacillati</taxon>
        <taxon>Bacillota</taxon>
        <taxon>Bacilli</taxon>
        <taxon>Bacillales</taxon>
        <taxon>Sporolactobacillaceae</taxon>
        <taxon>Sporolactobacillus</taxon>
    </lineage>
</organism>
<dbReference type="RefSeq" id="WP_188802773.1">
    <property type="nucleotide sequence ID" value="NZ_BMOK01000006.1"/>
</dbReference>
<reference evidence="2" key="1">
    <citation type="journal article" date="2014" name="Int. J. Syst. Evol. Microbiol.">
        <title>Complete genome sequence of Corynebacterium casei LMG S-19264T (=DSM 44701T), isolated from a smear-ripened cheese.</title>
        <authorList>
            <consortium name="US DOE Joint Genome Institute (JGI-PGF)"/>
            <person name="Walter F."/>
            <person name="Albersmeier A."/>
            <person name="Kalinowski J."/>
            <person name="Ruckert C."/>
        </authorList>
    </citation>
    <scope>NUCLEOTIDE SEQUENCE</scope>
    <source>
        <strain evidence="2">JCM 15325</strain>
    </source>
</reference>
<comment type="caution">
    <text evidence="2">The sequence shown here is derived from an EMBL/GenBank/DDBJ whole genome shotgun (WGS) entry which is preliminary data.</text>
</comment>
<name>A0A917S3J8_9BACL</name>
<evidence type="ECO:0008006" key="4">
    <source>
        <dbReference type="Google" id="ProtNLM"/>
    </source>
</evidence>
<dbReference type="AlphaFoldDB" id="A0A917S3J8"/>
<dbReference type="PANTHER" id="PTHR37166">
    <property type="entry name" value="PROTEIN FLAG"/>
    <property type="match status" value="1"/>
</dbReference>
<dbReference type="PANTHER" id="PTHR37166:SF1">
    <property type="entry name" value="PROTEIN FLAG"/>
    <property type="match status" value="1"/>
</dbReference>
<dbReference type="InterPro" id="IPR035924">
    <property type="entry name" value="FlaG-like_sf"/>
</dbReference>
<dbReference type="Gene3D" id="3.30.160.170">
    <property type="entry name" value="FlaG-like"/>
    <property type="match status" value="1"/>
</dbReference>
<dbReference type="Pfam" id="PF03646">
    <property type="entry name" value="FlaG"/>
    <property type="match status" value="1"/>
</dbReference>
<dbReference type="InterPro" id="IPR005186">
    <property type="entry name" value="FlaG"/>
</dbReference>
<reference evidence="2" key="2">
    <citation type="submission" date="2020-09" db="EMBL/GenBank/DDBJ databases">
        <authorList>
            <person name="Sun Q."/>
            <person name="Ohkuma M."/>
        </authorList>
    </citation>
    <scope>NUCLEOTIDE SEQUENCE</scope>
    <source>
        <strain evidence="2">JCM 15325</strain>
    </source>
</reference>
<keyword evidence="3" id="KW-1185">Reference proteome</keyword>